<keyword evidence="4" id="KW-0276">Fatty acid metabolism</keyword>
<comment type="cofactor">
    <cofactor evidence="10">
        <name>Fe(2+)</name>
        <dbReference type="ChEBI" id="CHEBI:29033"/>
    </cofactor>
</comment>
<proteinExistence type="inferred from homology"/>
<feature type="transmembrane region" description="Helical" evidence="11">
    <location>
        <begin position="37"/>
        <end position="57"/>
    </location>
</feature>
<keyword evidence="9 11" id="KW-0472">Membrane</keyword>
<dbReference type="Proteomes" id="UP000654075">
    <property type="component" value="Unassembled WGS sequence"/>
</dbReference>
<protein>
    <recommendedName>
        <fullName evidence="12">Fatty acid desaturase domain-containing protein</fullName>
    </recommendedName>
</protein>
<keyword evidence="8" id="KW-0443">Lipid metabolism</keyword>
<dbReference type="EMBL" id="CAJNNW010003964">
    <property type="protein sequence ID" value="CAE8645952.1"/>
    <property type="molecule type" value="Genomic_DNA"/>
</dbReference>
<feature type="domain" description="Fatty acid desaturase" evidence="12">
    <location>
        <begin position="38"/>
        <end position="265"/>
    </location>
</feature>
<dbReference type="Pfam" id="PF00487">
    <property type="entry name" value="FA_desaturase"/>
    <property type="match status" value="1"/>
</dbReference>
<keyword evidence="10" id="KW-0444">Lipid biosynthesis</keyword>
<feature type="transmembrane region" description="Helical" evidence="11">
    <location>
        <begin position="6"/>
        <end position="25"/>
    </location>
</feature>
<keyword evidence="10" id="KW-0275">Fatty acid biosynthesis</keyword>
<organism evidence="13 15">
    <name type="scientific">Polarella glacialis</name>
    <name type="common">Dinoflagellate</name>
    <dbReference type="NCBI Taxonomy" id="89957"/>
    <lineage>
        <taxon>Eukaryota</taxon>
        <taxon>Sar</taxon>
        <taxon>Alveolata</taxon>
        <taxon>Dinophyceae</taxon>
        <taxon>Suessiales</taxon>
        <taxon>Suessiaceae</taxon>
        <taxon>Polarella</taxon>
    </lineage>
</organism>
<reference evidence="13" key="1">
    <citation type="submission" date="2021-02" db="EMBL/GenBank/DDBJ databases">
        <authorList>
            <person name="Dougan E. K."/>
            <person name="Rhodes N."/>
            <person name="Thang M."/>
            <person name="Chan C."/>
        </authorList>
    </citation>
    <scope>NUCLEOTIDE SEQUENCE</scope>
</reference>
<dbReference type="Proteomes" id="UP000626109">
    <property type="component" value="Unassembled WGS sequence"/>
</dbReference>
<dbReference type="GO" id="GO:0016020">
    <property type="term" value="C:membrane"/>
    <property type="evidence" value="ECO:0007669"/>
    <property type="project" value="UniProtKB-SubCell"/>
</dbReference>
<evidence type="ECO:0000256" key="9">
    <source>
        <dbReference type="ARBA" id="ARBA00023136"/>
    </source>
</evidence>
<keyword evidence="5 11" id="KW-1133">Transmembrane helix</keyword>
<evidence type="ECO:0000256" key="3">
    <source>
        <dbReference type="ARBA" id="ARBA00022692"/>
    </source>
</evidence>
<evidence type="ECO:0000256" key="11">
    <source>
        <dbReference type="SAM" id="Phobius"/>
    </source>
</evidence>
<sequence length="326" mass="36201">MTWSVIAALGCAITVFLNVLVPVLAARSLWQRRRSVVWWRVVGMSLALSHVGISIGFHRYFSHRSFQTSAAGKWALATIGTLTMQGSPLYWAAQHRLHHEHCEDPADPHSPTHGFLHAHGGFLTGLTGPTIDSHKEWSMRVVGDLAQDPDLAGLVRGPWAVAHPLGVMLGVPILSLAAFGGHATLWYLHVPQLLAWHATLSVNSATHTFGYPRGQADLRLPTPCRARNVPWLFGVLLGEAWHANHHASPHLTSMEGDWWELDPQFRLLQLAEVAGIVWGVRSDSVPHGYPACVPLQLLQMALFPLLTFPTFWWYASRSRRQPLKEA</sequence>
<keyword evidence="7" id="KW-0408">Iron</keyword>
<dbReference type="GO" id="GO:0006633">
    <property type="term" value="P:fatty acid biosynthetic process"/>
    <property type="evidence" value="ECO:0007669"/>
    <property type="project" value="UniProtKB-KW"/>
</dbReference>
<dbReference type="GO" id="GO:0016717">
    <property type="term" value="F:oxidoreductase activity, acting on paired donors, with oxidation of a pair of donors resulting in the reduction of molecular oxygen to two molecules of water"/>
    <property type="evidence" value="ECO:0007669"/>
    <property type="project" value="InterPro"/>
</dbReference>
<evidence type="ECO:0000256" key="5">
    <source>
        <dbReference type="ARBA" id="ARBA00022989"/>
    </source>
</evidence>
<keyword evidence="6 10" id="KW-0560">Oxidoreductase</keyword>
<evidence type="ECO:0000256" key="1">
    <source>
        <dbReference type="ARBA" id="ARBA00004141"/>
    </source>
</evidence>
<comment type="domain">
    <text evidence="10">The histidine box domains are involved in binding the catalytic metal ions.</text>
</comment>
<evidence type="ECO:0000256" key="4">
    <source>
        <dbReference type="ARBA" id="ARBA00022832"/>
    </source>
</evidence>
<keyword evidence="3 10" id="KW-0812">Transmembrane</keyword>
<dbReference type="AlphaFoldDB" id="A0A813H8W9"/>
<dbReference type="PRINTS" id="PR00075">
    <property type="entry name" value="FACDDSATRASE"/>
</dbReference>
<dbReference type="InterPro" id="IPR005804">
    <property type="entry name" value="FA_desaturase_dom"/>
</dbReference>
<dbReference type="CDD" id="cd03505">
    <property type="entry name" value="Delta9-FADS-like"/>
    <property type="match status" value="1"/>
</dbReference>
<comment type="subcellular location">
    <subcellularLocation>
        <location evidence="1">Membrane</location>
        <topology evidence="1">Multi-pass membrane protein</topology>
    </subcellularLocation>
</comment>
<comment type="similarity">
    <text evidence="2 10">Belongs to the fatty acid desaturase type 1 family.</text>
</comment>
<evidence type="ECO:0000313" key="13">
    <source>
        <dbReference type="EMBL" id="CAE8634081.1"/>
    </source>
</evidence>
<evidence type="ECO:0000256" key="10">
    <source>
        <dbReference type="RuleBase" id="RU000581"/>
    </source>
</evidence>
<comment type="caution">
    <text evidence="13">The sequence shown here is derived from an EMBL/GenBank/DDBJ whole genome shotgun (WGS) entry which is preliminary data.</text>
</comment>
<name>A0A813H8W9_POLGL</name>
<evidence type="ECO:0000256" key="8">
    <source>
        <dbReference type="ARBA" id="ARBA00023098"/>
    </source>
</evidence>
<keyword evidence="15" id="KW-1185">Reference proteome</keyword>
<evidence type="ECO:0000259" key="12">
    <source>
        <dbReference type="Pfam" id="PF00487"/>
    </source>
</evidence>
<dbReference type="OrthoDB" id="10260134at2759"/>
<evidence type="ECO:0000256" key="6">
    <source>
        <dbReference type="ARBA" id="ARBA00023002"/>
    </source>
</evidence>
<evidence type="ECO:0000313" key="15">
    <source>
        <dbReference type="Proteomes" id="UP000654075"/>
    </source>
</evidence>
<evidence type="ECO:0000256" key="7">
    <source>
        <dbReference type="ARBA" id="ARBA00023004"/>
    </source>
</evidence>
<dbReference type="InterPro" id="IPR015876">
    <property type="entry name" value="Acyl-CoA_DS"/>
</dbReference>
<evidence type="ECO:0000256" key="2">
    <source>
        <dbReference type="ARBA" id="ARBA00009295"/>
    </source>
</evidence>
<dbReference type="PANTHER" id="PTHR11351">
    <property type="entry name" value="ACYL-COA DESATURASE"/>
    <property type="match status" value="1"/>
</dbReference>
<accession>A0A813H8W9</accession>
<dbReference type="EMBL" id="CAJNNV010030894">
    <property type="protein sequence ID" value="CAE8634081.1"/>
    <property type="molecule type" value="Genomic_DNA"/>
</dbReference>
<dbReference type="OMA" id="THILICQ"/>
<gene>
    <name evidence="13" type="ORF">PGLA1383_LOCUS49751</name>
    <name evidence="14" type="ORF">PGLA2088_LOCUS4369</name>
</gene>
<evidence type="ECO:0000313" key="14">
    <source>
        <dbReference type="EMBL" id="CAE8645952.1"/>
    </source>
</evidence>